<name>A0A1Q9CH67_SYMMI</name>
<protein>
    <submittedName>
        <fullName evidence="1">Uncharacterized protein</fullName>
    </submittedName>
</protein>
<dbReference type="AlphaFoldDB" id="A0A1Q9CH67"/>
<evidence type="ECO:0000313" key="2">
    <source>
        <dbReference type="Proteomes" id="UP000186817"/>
    </source>
</evidence>
<dbReference type="EMBL" id="LSRX01001209">
    <property type="protein sequence ID" value="OLP82269.1"/>
    <property type="molecule type" value="Genomic_DNA"/>
</dbReference>
<gene>
    <name evidence="1" type="ORF">AK812_SmicGene37088</name>
</gene>
<proteinExistence type="predicted"/>
<evidence type="ECO:0000313" key="1">
    <source>
        <dbReference type="EMBL" id="OLP82269.1"/>
    </source>
</evidence>
<comment type="caution">
    <text evidence="1">The sequence shown here is derived from an EMBL/GenBank/DDBJ whole genome shotgun (WGS) entry which is preliminary data.</text>
</comment>
<accession>A0A1Q9CH67</accession>
<keyword evidence="2" id="KW-1185">Reference proteome</keyword>
<dbReference type="Proteomes" id="UP000186817">
    <property type="component" value="Unassembled WGS sequence"/>
</dbReference>
<sequence length="117" mass="13251">MILRCEPGLHRALEEAGKRARVQSKRGKKEKREVGARLKYRTDEAINIEDDAMLALETVENEAGAPYKALEGYLAWFRHRLDAIVSRTDRNAPIQVSCHAGVEGKMDPCRERNLSFA</sequence>
<reference evidence="1 2" key="1">
    <citation type="submission" date="2016-02" db="EMBL/GenBank/DDBJ databases">
        <title>Genome analysis of coral dinoflagellate symbionts highlights evolutionary adaptations to a symbiotic lifestyle.</title>
        <authorList>
            <person name="Aranda M."/>
            <person name="Li Y."/>
            <person name="Liew Y.J."/>
            <person name="Baumgarten S."/>
            <person name="Simakov O."/>
            <person name="Wilson M."/>
            <person name="Piel J."/>
            <person name="Ashoor H."/>
            <person name="Bougouffa S."/>
            <person name="Bajic V.B."/>
            <person name="Ryu T."/>
            <person name="Ravasi T."/>
            <person name="Bayer T."/>
            <person name="Micklem G."/>
            <person name="Kim H."/>
            <person name="Bhak J."/>
            <person name="Lajeunesse T.C."/>
            <person name="Voolstra C.R."/>
        </authorList>
    </citation>
    <scope>NUCLEOTIDE SEQUENCE [LARGE SCALE GENOMIC DNA]</scope>
    <source>
        <strain evidence="1 2">CCMP2467</strain>
    </source>
</reference>
<organism evidence="1 2">
    <name type="scientific">Symbiodinium microadriaticum</name>
    <name type="common">Dinoflagellate</name>
    <name type="synonym">Zooxanthella microadriatica</name>
    <dbReference type="NCBI Taxonomy" id="2951"/>
    <lineage>
        <taxon>Eukaryota</taxon>
        <taxon>Sar</taxon>
        <taxon>Alveolata</taxon>
        <taxon>Dinophyceae</taxon>
        <taxon>Suessiales</taxon>
        <taxon>Symbiodiniaceae</taxon>
        <taxon>Symbiodinium</taxon>
    </lineage>
</organism>